<keyword evidence="2" id="KW-0863">Zinc-finger</keyword>
<organism evidence="6 7">
    <name type="scientific">Elysia crispata</name>
    <name type="common">lettuce slug</name>
    <dbReference type="NCBI Taxonomy" id="231223"/>
    <lineage>
        <taxon>Eukaryota</taxon>
        <taxon>Metazoa</taxon>
        <taxon>Spiralia</taxon>
        <taxon>Lophotrochozoa</taxon>
        <taxon>Mollusca</taxon>
        <taxon>Gastropoda</taxon>
        <taxon>Heterobranchia</taxon>
        <taxon>Euthyneura</taxon>
        <taxon>Panpulmonata</taxon>
        <taxon>Sacoglossa</taxon>
        <taxon>Placobranchoidea</taxon>
        <taxon>Plakobranchidae</taxon>
        <taxon>Elysia</taxon>
    </lineage>
</organism>
<dbReference type="GO" id="GO:0006259">
    <property type="term" value="P:DNA metabolic process"/>
    <property type="evidence" value="ECO:0007669"/>
    <property type="project" value="UniProtKB-ARBA"/>
</dbReference>
<evidence type="ECO:0000256" key="1">
    <source>
        <dbReference type="ARBA" id="ARBA00022801"/>
    </source>
</evidence>
<evidence type="ECO:0000256" key="3">
    <source>
        <dbReference type="SAM" id="MobiDB-lite"/>
    </source>
</evidence>
<dbReference type="PANTHER" id="PTHR37984">
    <property type="entry name" value="PROTEIN CBG26694"/>
    <property type="match status" value="1"/>
</dbReference>
<keyword evidence="2" id="KW-0479">Metal-binding</keyword>
<keyword evidence="1" id="KW-0378">Hydrolase</keyword>
<dbReference type="GO" id="GO:0003676">
    <property type="term" value="F:nucleic acid binding"/>
    <property type="evidence" value="ECO:0007669"/>
    <property type="project" value="InterPro"/>
</dbReference>
<feature type="domain" description="CCHC-type" evidence="4">
    <location>
        <begin position="28"/>
        <end position="41"/>
    </location>
</feature>
<dbReference type="EMBL" id="JAWDGP010002895">
    <property type="protein sequence ID" value="KAK3778910.1"/>
    <property type="molecule type" value="Genomic_DNA"/>
</dbReference>
<protein>
    <recommendedName>
        <fullName evidence="8">CCHC-type domain-containing protein</fullName>
    </recommendedName>
</protein>
<evidence type="ECO:0000259" key="5">
    <source>
        <dbReference type="PROSITE" id="PS50175"/>
    </source>
</evidence>
<dbReference type="SMART" id="SM00343">
    <property type="entry name" value="ZnF_C2HC"/>
    <property type="match status" value="1"/>
</dbReference>
<feature type="compositionally biased region" description="Polar residues" evidence="3">
    <location>
        <begin position="780"/>
        <end position="791"/>
    </location>
</feature>
<accession>A0AAE1A0D2</accession>
<dbReference type="Gene3D" id="2.40.70.10">
    <property type="entry name" value="Acid Proteases"/>
    <property type="match status" value="1"/>
</dbReference>
<sequence length="816" mass="91477">MLTATNNKCHRCNGPHAQHQCKFKTASCYKCGKQGHIAKACLSKTSAPSFSPQRGSSRRQNQSHHQRQHFIDTPVQAPSSDALPEFNLFSISSSNPTPINVQMTVNGKNIEFQLDTGAALTVMTEKDFHAATDGTVPLQPCQKQLQTYTGESVPVAGECDISVGYRGQQRQLPLIVVKGGGPPLLGRNWLEHIKLDWQDIFTIHGKSNPEQAKVELRSLIEDNSSAFGNNGFLNDRTVKISVKDTNPKYCKARVPPYAMREKIENELGRLESNDIIKKVEHSDWATPIVPVLKKDGSVRICGDYKITVNKKIEQNSPGIFQAVMDSIFSDVPNVCVYFDNLYITGKDDTEHLQTLQRVLKVIGDKGLKVNKDKCQFMLEEINFLGYKLNKQGIRPQDKKTKAIKDAPSPENPQQLKAFLGMINYYSKFMGNLSSILSPLYKLLQKDVPWQWDRDQESAFSAAKRALSSDTLLVHFDPAIPEHCSPRVQRWAITLAAYDYELKHKAGVENSADGLSRLPLHTEISSYIPEDIEMIFNVMENSFVNVNDVKRETLTDECLMKVYEFCLNGWPDECVQEELRPFKNKKLKLSLEDGSGNGLAERAVGIFKTAMIKLGSICSLRERVNRFLARYRSTPHVTTGVAPCELLCGRKIKTHLDLVHPTVQSSVSQHQCKQKLNYDRTSSEREFGIHDSVYVRNYGKGERWIPGQIVESTGPVSYKVRANDGLLMRRHADQIRVTCAQEYESDTPLSSGTSDIPLPDSKSVVVDLGKPESPASIRPQPLTNQCESQPNQGSGSPNPRPLRRSNRITKAPDRLVL</sequence>
<feature type="compositionally biased region" description="Low complexity" evidence="3">
    <location>
        <begin position="51"/>
        <end position="60"/>
    </location>
</feature>
<dbReference type="PROSITE" id="PS50175">
    <property type="entry name" value="ASP_PROT_RETROV"/>
    <property type="match status" value="1"/>
</dbReference>
<dbReference type="FunFam" id="3.30.70.270:FF:000023">
    <property type="entry name" value="Pol"/>
    <property type="match status" value="1"/>
</dbReference>
<dbReference type="Proteomes" id="UP001283361">
    <property type="component" value="Unassembled WGS sequence"/>
</dbReference>
<dbReference type="InterPro" id="IPR043128">
    <property type="entry name" value="Rev_trsase/Diguanyl_cyclase"/>
</dbReference>
<gene>
    <name evidence="6" type="ORF">RRG08_013173</name>
</gene>
<evidence type="ECO:0000256" key="2">
    <source>
        <dbReference type="PROSITE-ProRule" id="PRU00047"/>
    </source>
</evidence>
<dbReference type="Gene3D" id="4.10.60.10">
    <property type="entry name" value="Zinc finger, CCHC-type"/>
    <property type="match status" value="1"/>
</dbReference>
<dbReference type="Pfam" id="PF13650">
    <property type="entry name" value="Asp_protease_2"/>
    <property type="match status" value="1"/>
</dbReference>
<dbReference type="GO" id="GO:0008270">
    <property type="term" value="F:zinc ion binding"/>
    <property type="evidence" value="ECO:0007669"/>
    <property type="project" value="UniProtKB-KW"/>
</dbReference>
<dbReference type="PROSITE" id="PS50158">
    <property type="entry name" value="ZF_CCHC"/>
    <property type="match status" value="1"/>
</dbReference>
<dbReference type="FunFam" id="3.30.70.270:FF:000003">
    <property type="entry name" value="Transposon Ty3-G Gag-Pol polyprotein"/>
    <property type="match status" value="1"/>
</dbReference>
<feature type="region of interest" description="Disordered" evidence="3">
    <location>
        <begin position="742"/>
        <end position="816"/>
    </location>
</feature>
<evidence type="ECO:0008006" key="8">
    <source>
        <dbReference type="Google" id="ProtNLM"/>
    </source>
</evidence>
<keyword evidence="7" id="KW-1185">Reference proteome</keyword>
<dbReference type="AlphaFoldDB" id="A0AAE1A0D2"/>
<proteinExistence type="predicted"/>
<dbReference type="Gene3D" id="3.30.70.270">
    <property type="match status" value="2"/>
</dbReference>
<name>A0AAE1A0D2_9GAST</name>
<comment type="caution">
    <text evidence="6">The sequence shown here is derived from an EMBL/GenBank/DDBJ whole genome shotgun (WGS) entry which is preliminary data.</text>
</comment>
<dbReference type="InterPro" id="IPR000477">
    <property type="entry name" value="RT_dom"/>
</dbReference>
<dbReference type="InterPro" id="IPR050951">
    <property type="entry name" value="Retrovirus_Pol_polyprotein"/>
</dbReference>
<dbReference type="InterPro" id="IPR036397">
    <property type="entry name" value="RNaseH_sf"/>
</dbReference>
<dbReference type="SUPFAM" id="SSF50630">
    <property type="entry name" value="Acid proteases"/>
    <property type="match status" value="1"/>
</dbReference>
<feature type="region of interest" description="Disordered" evidence="3">
    <location>
        <begin position="46"/>
        <end position="68"/>
    </location>
</feature>
<dbReference type="PANTHER" id="PTHR37984:SF13">
    <property type="entry name" value="RIBONUCLEASE H"/>
    <property type="match status" value="1"/>
</dbReference>
<dbReference type="InterPro" id="IPR043502">
    <property type="entry name" value="DNA/RNA_pol_sf"/>
</dbReference>
<keyword evidence="2" id="KW-0862">Zinc</keyword>
<dbReference type="InterPro" id="IPR001995">
    <property type="entry name" value="Peptidase_A2_cat"/>
</dbReference>
<evidence type="ECO:0000259" key="4">
    <source>
        <dbReference type="PROSITE" id="PS50158"/>
    </source>
</evidence>
<evidence type="ECO:0000313" key="7">
    <source>
        <dbReference type="Proteomes" id="UP001283361"/>
    </source>
</evidence>
<dbReference type="GO" id="GO:0006508">
    <property type="term" value="P:proteolysis"/>
    <property type="evidence" value="ECO:0007669"/>
    <property type="project" value="InterPro"/>
</dbReference>
<dbReference type="CDD" id="cd01647">
    <property type="entry name" value="RT_LTR"/>
    <property type="match status" value="1"/>
</dbReference>
<dbReference type="Pfam" id="PF00078">
    <property type="entry name" value="RVT_1"/>
    <property type="match status" value="1"/>
</dbReference>
<dbReference type="GO" id="GO:0004190">
    <property type="term" value="F:aspartic-type endopeptidase activity"/>
    <property type="evidence" value="ECO:0007669"/>
    <property type="project" value="InterPro"/>
</dbReference>
<dbReference type="InterPro" id="IPR001878">
    <property type="entry name" value="Znf_CCHC"/>
</dbReference>
<evidence type="ECO:0000313" key="6">
    <source>
        <dbReference type="EMBL" id="KAK3778910.1"/>
    </source>
</evidence>
<dbReference type="Gene3D" id="3.30.420.10">
    <property type="entry name" value="Ribonuclease H-like superfamily/Ribonuclease H"/>
    <property type="match status" value="1"/>
</dbReference>
<reference evidence="6" key="1">
    <citation type="journal article" date="2023" name="G3 (Bethesda)">
        <title>A reference genome for the long-term kleptoplast-retaining sea slug Elysia crispata morphotype clarki.</title>
        <authorList>
            <person name="Eastman K.E."/>
            <person name="Pendleton A.L."/>
            <person name="Shaikh M.A."/>
            <person name="Suttiyut T."/>
            <person name="Ogas R."/>
            <person name="Tomko P."/>
            <person name="Gavelis G."/>
            <person name="Widhalm J.R."/>
            <person name="Wisecaver J.H."/>
        </authorList>
    </citation>
    <scope>NUCLEOTIDE SEQUENCE</scope>
    <source>
        <strain evidence="6">ECLA1</strain>
    </source>
</reference>
<dbReference type="SUPFAM" id="SSF56672">
    <property type="entry name" value="DNA/RNA polymerases"/>
    <property type="match status" value="1"/>
</dbReference>
<feature type="domain" description="Peptidase A2" evidence="5">
    <location>
        <begin position="110"/>
        <end position="189"/>
    </location>
</feature>
<dbReference type="InterPro" id="IPR021109">
    <property type="entry name" value="Peptidase_aspartic_dom_sf"/>
</dbReference>